<keyword evidence="2" id="KW-1185">Reference proteome</keyword>
<organism evidence="1 2">
    <name type="scientific">Pullulanibacillus pueri</name>
    <dbReference type="NCBI Taxonomy" id="1437324"/>
    <lineage>
        <taxon>Bacteria</taxon>
        <taxon>Bacillati</taxon>
        <taxon>Bacillota</taxon>
        <taxon>Bacilli</taxon>
        <taxon>Bacillales</taxon>
        <taxon>Sporolactobacillaceae</taxon>
        <taxon>Pullulanibacillus</taxon>
    </lineage>
</organism>
<dbReference type="Proteomes" id="UP000656813">
    <property type="component" value="Unassembled WGS sequence"/>
</dbReference>
<comment type="caution">
    <text evidence="1">The sequence shown here is derived from an EMBL/GenBank/DDBJ whole genome shotgun (WGS) entry which is preliminary data.</text>
</comment>
<reference evidence="1" key="2">
    <citation type="submission" date="2020-09" db="EMBL/GenBank/DDBJ databases">
        <authorList>
            <person name="Sun Q."/>
            <person name="Zhou Y."/>
        </authorList>
    </citation>
    <scope>NUCLEOTIDE SEQUENCE</scope>
    <source>
        <strain evidence="1">CGMCC 1.12777</strain>
    </source>
</reference>
<evidence type="ECO:0000313" key="2">
    <source>
        <dbReference type="Proteomes" id="UP000656813"/>
    </source>
</evidence>
<proteinExistence type="predicted"/>
<dbReference type="EMBL" id="BMFV01000001">
    <property type="protein sequence ID" value="GGH73984.1"/>
    <property type="molecule type" value="Genomic_DNA"/>
</dbReference>
<reference evidence="1" key="1">
    <citation type="journal article" date="2014" name="Int. J. Syst. Evol. Microbiol.">
        <title>Complete genome sequence of Corynebacterium casei LMG S-19264T (=DSM 44701T), isolated from a smear-ripened cheese.</title>
        <authorList>
            <consortium name="US DOE Joint Genome Institute (JGI-PGF)"/>
            <person name="Walter F."/>
            <person name="Albersmeier A."/>
            <person name="Kalinowski J."/>
            <person name="Ruckert C."/>
        </authorList>
    </citation>
    <scope>NUCLEOTIDE SEQUENCE</scope>
    <source>
        <strain evidence="1">CGMCC 1.12777</strain>
    </source>
</reference>
<name>A0A8J2ZSN6_9BACL</name>
<evidence type="ECO:0000313" key="1">
    <source>
        <dbReference type="EMBL" id="GGH73984.1"/>
    </source>
</evidence>
<gene>
    <name evidence="1" type="primary">yocN</name>
    <name evidence="1" type="ORF">GCM10007096_01770</name>
</gene>
<dbReference type="AlphaFoldDB" id="A0A8J2ZSN6"/>
<accession>A0A8J2ZSN6</accession>
<dbReference type="RefSeq" id="WP_188495108.1">
    <property type="nucleotide sequence ID" value="NZ_BMFV01000001.1"/>
</dbReference>
<sequence length="77" mass="8523">MNFAPMVVNLLGFKINVMERTATLSFGPIQQMDINNSTKRNQGFGEENGDLTSVNIPIGSVMDQDLADANFQKWSIT</sequence>
<protein>
    <submittedName>
        <fullName evidence="1">Uncharacterized protein</fullName>
    </submittedName>
</protein>